<keyword evidence="2" id="KW-0812">Transmembrane</keyword>
<dbReference type="Proteomes" id="UP001556636">
    <property type="component" value="Unassembled WGS sequence"/>
</dbReference>
<feature type="compositionally biased region" description="Pro residues" evidence="1">
    <location>
        <begin position="197"/>
        <end position="207"/>
    </location>
</feature>
<feature type="region of interest" description="Disordered" evidence="1">
    <location>
        <begin position="91"/>
        <end position="116"/>
    </location>
</feature>
<dbReference type="InterPro" id="IPR050400">
    <property type="entry name" value="Bact_Cytoskel_RodZ"/>
</dbReference>
<evidence type="ECO:0000313" key="5">
    <source>
        <dbReference type="Proteomes" id="UP001556636"/>
    </source>
</evidence>
<dbReference type="InterPro" id="IPR025194">
    <property type="entry name" value="RodZ-like_C"/>
</dbReference>
<gene>
    <name evidence="4" type="ORF">V6X51_08190</name>
</gene>
<keyword evidence="2" id="KW-0472">Membrane</keyword>
<keyword evidence="5" id="KW-1185">Reference proteome</keyword>
<dbReference type="Pfam" id="PF13413">
    <property type="entry name" value="HTH_25"/>
    <property type="match status" value="1"/>
</dbReference>
<dbReference type="Gene3D" id="1.10.260.40">
    <property type="entry name" value="lambda repressor-like DNA-binding domains"/>
    <property type="match status" value="1"/>
</dbReference>
<feature type="region of interest" description="Disordered" evidence="1">
    <location>
        <begin position="1"/>
        <end position="32"/>
    </location>
</feature>
<evidence type="ECO:0000256" key="2">
    <source>
        <dbReference type="SAM" id="Phobius"/>
    </source>
</evidence>
<dbReference type="PANTHER" id="PTHR34475">
    <property type="match status" value="1"/>
</dbReference>
<feature type="compositionally biased region" description="Acidic residues" evidence="1">
    <location>
        <begin position="182"/>
        <end position="196"/>
    </location>
</feature>
<feature type="transmembrane region" description="Helical" evidence="2">
    <location>
        <begin position="120"/>
        <end position="144"/>
    </location>
</feature>
<feature type="compositionally biased region" description="Acidic residues" evidence="1">
    <location>
        <begin position="247"/>
        <end position="262"/>
    </location>
</feature>
<dbReference type="RefSeq" id="WP_367951689.1">
    <property type="nucleotide sequence ID" value="NZ_JBAKFG010000003.1"/>
</dbReference>
<evidence type="ECO:0000256" key="1">
    <source>
        <dbReference type="SAM" id="MobiDB-lite"/>
    </source>
</evidence>
<name>A0ABV3RYY1_9GAMM</name>
<comment type="caution">
    <text evidence="4">The sequence shown here is derived from an EMBL/GenBank/DDBJ whole genome shotgun (WGS) entry which is preliminary data.</text>
</comment>
<organism evidence="4 5">
    <name type="scientific">Spiribacter roseus</name>
    <dbReference type="NCBI Taxonomy" id="1855875"/>
    <lineage>
        <taxon>Bacteria</taxon>
        <taxon>Pseudomonadati</taxon>
        <taxon>Pseudomonadota</taxon>
        <taxon>Gammaproteobacteria</taxon>
        <taxon>Chromatiales</taxon>
        <taxon>Ectothiorhodospiraceae</taxon>
        <taxon>Spiribacter</taxon>
    </lineage>
</organism>
<evidence type="ECO:0000313" key="4">
    <source>
        <dbReference type="EMBL" id="MEX0373416.1"/>
    </source>
</evidence>
<feature type="compositionally biased region" description="Basic and acidic residues" evidence="1">
    <location>
        <begin position="9"/>
        <end position="32"/>
    </location>
</feature>
<dbReference type="Pfam" id="PF13464">
    <property type="entry name" value="RodZ_C"/>
    <property type="match status" value="1"/>
</dbReference>
<keyword evidence="2" id="KW-1133">Transmembrane helix</keyword>
<protein>
    <submittedName>
        <fullName evidence="4">RodZ domain-containing protein</fullName>
    </submittedName>
</protein>
<dbReference type="EMBL" id="JBAKFG010000003">
    <property type="protein sequence ID" value="MEX0373416.1"/>
    <property type="molecule type" value="Genomic_DNA"/>
</dbReference>
<proteinExistence type="predicted"/>
<feature type="compositionally biased region" description="Low complexity" evidence="1">
    <location>
        <begin position="216"/>
        <end position="230"/>
    </location>
</feature>
<dbReference type="InterPro" id="IPR010982">
    <property type="entry name" value="Lambda_DNA-bd_dom_sf"/>
</dbReference>
<accession>A0ABV3RYY1</accession>
<feature type="domain" description="Cytoskeleton protein RodZ-like C-terminal" evidence="3">
    <location>
        <begin position="266"/>
        <end position="336"/>
    </location>
</feature>
<dbReference type="PANTHER" id="PTHR34475:SF1">
    <property type="entry name" value="CYTOSKELETON PROTEIN RODZ"/>
    <property type="match status" value="1"/>
</dbReference>
<sequence>MTQNDESGETTRTERPRSGPGRTLRDERLRQDKDTAMVADALHLNRRTIEALEADDLDRLPPLAYVRGYVRSYSQLLDLDPEPLIRQLAEAGGTGEPQTLNPHVGEETRKRRARPVTGRGTGVVGVALGLAVIIGALVAGGWWLSRSELSLPFLATLTAEDEPAGETRVADADESSVTPTEPEPEPEPAPEPEPEPAPEPTPAPTPEPETEPEPEPGAQPADPDTAAPTPELDREAIADAVIGGADNGEETAAGDESGDADSETLVLRFSGESWMEVTDAGGERLLFGIAESGEERLDGEAPYDIVVGDTSNVEIEYEGEPVNLADYARGSVARLTLGDNGE</sequence>
<evidence type="ECO:0000259" key="3">
    <source>
        <dbReference type="Pfam" id="PF13464"/>
    </source>
</evidence>
<reference evidence="4 5" key="1">
    <citation type="submission" date="2024-02" db="EMBL/GenBank/DDBJ databases">
        <title>New especies of Spiribacter isolated from saline water.</title>
        <authorList>
            <person name="Leon M.J."/>
            <person name="De La Haba R."/>
            <person name="Sanchez-Porro C."/>
            <person name="Ventosa A."/>
        </authorList>
    </citation>
    <scope>NUCLEOTIDE SEQUENCE [LARGE SCALE GENOMIC DNA]</scope>
    <source>
        <strain evidence="5">ag22IC6-196</strain>
    </source>
</reference>
<feature type="region of interest" description="Disordered" evidence="1">
    <location>
        <begin position="162"/>
        <end position="262"/>
    </location>
</feature>